<keyword evidence="3" id="KW-1185">Reference proteome</keyword>
<feature type="compositionally biased region" description="Basic and acidic residues" evidence="1">
    <location>
        <begin position="8"/>
        <end position="26"/>
    </location>
</feature>
<dbReference type="AlphaFoldDB" id="A0A8B6BZG2"/>
<accession>A0A8B6BZG2</accession>
<comment type="caution">
    <text evidence="2">The sequence shown here is derived from an EMBL/GenBank/DDBJ whole genome shotgun (WGS) entry which is preliminary data.</text>
</comment>
<reference evidence="2" key="1">
    <citation type="submission" date="2018-11" db="EMBL/GenBank/DDBJ databases">
        <authorList>
            <person name="Alioto T."/>
            <person name="Alioto T."/>
        </authorList>
    </citation>
    <scope>NUCLEOTIDE SEQUENCE</scope>
</reference>
<proteinExistence type="predicted"/>
<dbReference type="Proteomes" id="UP000596742">
    <property type="component" value="Unassembled WGS sequence"/>
</dbReference>
<organism evidence="2 3">
    <name type="scientific">Mytilus galloprovincialis</name>
    <name type="common">Mediterranean mussel</name>
    <dbReference type="NCBI Taxonomy" id="29158"/>
    <lineage>
        <taxon>Eukaryota</taxon>
        <taxon>Metazoa</taxon>
        <taxon>Spiralia</taxon>
        <taxon>Lophotrochozoa</taxon>
        <taxon>Mollusca</taxon>
        <taxon>Bivalvia</taxon>
        <taxon>Autobranchia</taxon>
        <taxon>Pteriomorphia</taxon>
        <taxon>Mytilida</taxon>
        <taxon>Mytiloidea</taxon>
        <taxon>Mytilidae</taxon>
        <taxon>Mytilinae</taxon>
        <taxon>Mytilus</taxon>
    </lineage>
</organism>
<feature type="compositionally biased region" description="Polar residues" evidence="1">
    <location>
        <begin position="70"/>
        <end position="83"/>
    </location>
</feature>
<feature type="region of interest" description="Disordered" evidence="1">
    <location>
        <begin position="1"/>
        <end position="26"/>
    </location>
</feature>
<protein>
    <submittedName>
        <fullName evidence="2">Uncharacterized protein</fullName>
    </submittedName>
</protein>
<evidence type="ECO:0000313" key="2">
    <source>
        <dbReference type="EMBL" id="VDH97534.1"/>
    </source>
</evidence>
<evidence type="ECO:0000256" key="1">
    <source>
        <dbReference type="SAM" id="MobiDB-lite"/>
    </source>
</evidence>
<feature type="region of interest" description="Disordered" evidence="1">
    <location>
        <begin position="49"/>
        <end position="83"/>
    </location>
</feature>
<dbReference type="EMBL" id="UYJE01000905">
    <property type="protein sequence ID" value="VDH97534.1"/>
    <property type="molecule type" value="Genomic_DNA"/>
</dbReference>
<evidence type="ECO:0000313" key="3">
    <source>
        <dbReference type="Proteomes" id="UP000596742"/>
    </source>
</evidence>
<gene>
    <name evidence="2" type="ORF">MGAL_10B018593</name>
</gene>
<name>A0A8B6BZG2_MYTGA</name>
<sequence>MNELTLHGCEEFENKPSEDQEYKTRETTNLDLPMLNVKGDNSDLSLDLDMSVKSGYDPSIKLSSDEPGPNHTTRSRTNYRSSI</sequence>